<reference evidence="1 2" key="1">
    <citation type="submission" date="2015-08" db="EMBL/GenBank/DDBJ databases">
        <title>Genome sequencing and assembly of the deep-sea bacterium Idiomarina zobellii.</title>
        <authorList>
            <person name="Mithoefer S.D."/>
            <person name="Rheaume B.A."/>
            <person name="MacLea K.S."/>
        </authorList>
    </citation>
    <scope>NUCLEOTIDE SEQUENCE [LARGE SCALE GENOMIC DNA]</scope>
    <source>
        <strain evidence="1 2">KMM 231</strain>
    </source>
</reference>
<dbReference type="EMBL" id="LHSG01000005">
    <property type="protein sequence ID" value="KPD23944.1"/>
    <property type="molecule type" value="Genomic_DNA"/>
</dbReference>
<dbReference type="AlphaFoldDB" id="A0A837NAL9"/>
<organism evidence="1 2">
    <name type="scientific">Idiomarina zobellii</name>
    <dbReference type="NCBI Taxonomy" id="86103"/>
    <lineage>
        <taxon>Bacteria</taxon>
        <taxon>Pseudomonadati</taxon>
        <taxon>Pseudomonadota</taxon>
        <taxon>Gammaproteobacteria</taxon>
        <taxon>Alteromonadales</taxon>
        <taxon>Idiomarinaceae</taxon>
        <taxon>Idiomarina</taxon>
    </lineage>
</organism>
<sequence length="268" mass="31176">MMFKKYAVFIALLPLAGCYDSAPTVREICQGTPSMCSDLNDDNWCNSERRQLIFSRYDVSQNKTPENQYYLMQDLQEYSKCIELASTIEHKKLKQKQSNRIEAYINSQKNIKALAKETENSEHPLWLYWHWSNQGDTNALDKLLAMEGSKRMQTPELQLALATYYTKQDSEKTFKLLYNALRLYKEGDRINPEIPSTLVSMYLKEGKAEKAYVWSQVAWQLGQDNLDKNSMKNIVTASEDEYDDWDDQAEDIVDQIKDGQFKGRYSSS</sequence>
<proteinExistence type="predicted"/>
<dbReference type="InterPro" id="IPR021372">
    <property type="entry name" value="DUF2989"/>
</dbReference>
<comment type="caution">
    <text evidence="1">The sequence shown here is derived from an EMBL/GenBank/DDBJ whole genome shotgun (WGS) entry which is preliminary data.</text>
</comment>
<accession>A0A837NAL9</accession>
<name>A0A837NAL9_9GAMM</name>
<gene>
    <name evidence="1" type="ORF">AFK76_07180</name>
</gene>
<evidence type="ECO:0000313" key="2">
    <source>
        <dbReference type="Proteomes" id="UP000053030"/>
    </source>
</evidence>
<evidence type="ECO:0008006" key="3">
    <source>
        <dbReference type="Google" id="ProtNLM"/>
    </source>
</evidence>
<evidence type="ECO:0000313" key="1">
    <source>
        <dbReference type="EMBL" id="KPD23944.1"/>
    </source>
</evidence>
<dbReference type="Pfam" id="PF11207">
    <property type="entry name" value="DUF2989"/>
    <property type="match status" value="1"/>
</dbReference>
<dbReference type="Proteomes" id="UP000053030">
    <property type="component" value="Unassembled WGS sequence"/>
</dbReference>
<protein>
    <recommendedName>
        <fullName evidence="3">DUF2989 domain-containing protein</fullName>
    </recommendedName>
</protein>
<keyword evidence="2" id="KW-1185">Reference proteome</keyword>